<dbReference type="Gene3D" id="3.10.180.10">
    <property type="entry name" value="2,3-Dihydroxybiphenyl 1,2-Dioxygenase, domain 1"/>
    <property type="match status" value="1"/>
</dbReference>
<dbReference type="Gene3D" id="3.30.720.110">
    <property type="match status" value="1"/>
</dbReference>
<evidence type="ECO:0000313" key="2">
    <source>
        <dbReference type="EMBL" id="TWI18151.1"/>
    </source>
</evidence>
<keyword evidence="2" id="KW-0830">Ubiquinone</keyword>
<feature type="domain" description="PhnB-like" evidence="1">
    <location>
        <begin position="5"/>
        <end position="115"/>
    </location>
</feature>
<dbReference type="InterPro" id="IPR029068">
    <property type="entry name" value="Glyas_Bleomycin-R_OHBP_Dase"/>
</dbReference>
<keyword evidence="2" id="KW-0489">Methyltransferase</keyword>
<evidence type="ECO:0000313" key="3">
    <source>
        <dbReference type="Proteomes" id="UP000315908"/>
    </source>
</evidence>
<evidence type="ECO:0000259" key="1">
    <source>
        <dbReference type="Pfam" id="PF06983"/>
    </source>
</evidence>
<organism evidence="2 3">
    <name type="scientific">Sphingobacterium siyangense</name>
    <dbReference type="NCBI Taxonomy" id="459529"/>
    <lineage>
        <taxon>Bacteria</taxon>
        <taxon>Pseudomonadati</taxon>
        <taxon>Bacteroidota</taxon>
        <taxon>Sphingobacteriia</taxon>
        <taxon>Sphingobacteriales</taxon>
        <taxon>Sphingobacteriaceae</taxon>
        <taxon>Sphingobacterium</taxon>
    </lineage>
</organism>
<proteinExistence type="predicted"/>
<name>A0A562MF40_9SPHI</name>
<dbReference type="OrthoDB" id="9806473at2"/>
<dbReference type="Pfam" id="PF06983">
    <property type="entry name" value="3-dmu-9_3-mt"/>
    <property type="match status" value="2"/>
</dbReference>
<gene>
    <name evidence="2" type="ORF">IQ31_03395</name>
</gene>
<dbReference type="GO" id="GO:0008168">
    <property type="term" value="F:methyltransferase activity"/>
    <property type="evidence" value="ECO:0007669"/>
    <property type="project" value="UniProtKB-KW"/>
</dbReference>
<reference evidence="2 3" key="1">
    <citation type="journal article" date="2015" name="Stand. Genomic Sci.">
        <title>Genomic Encyclopedia of Bacterial and Archaeal Type Strains, Phase III: the genomes of soil and plant-associated and newly described type strains.</title>
        <authorList>
            <person name="Whitman W.B."/>
            <person name="Woyke T."/>
            <person name="Klenk H.P."/>
            <person name="Zhou Y."/>
            <person name="Lilburn T.G."/>
            <person name="Beck B.J."/>
            <person name="De Vos P."/>
            <person name="Vandamme P."/>
            <person name="Eisen J.A."/>
            <person name="Garrity G."/>
            <person name="Hugenholtz P."/>
            <person name="Kyrpides N.C."/>
        </authorList>
    </citation>
    <scope>NUCLEOTIDE SEQUENCE [LARGE SCALE GENOMIC DNA]</scope>
    <source>
        <strain evidence="2 3">CGMCC 1.6855</strain>
    </source>
</reference>
<comment type="caution">
    <text evidence="2">The sequence shown here is derived from an EMBL/GenBank/DDBJ whole genome shotgun (WGS) entry which is preliminary data.</text>
</comment>
<feature type="domain" description="PhnB-like" evidence="1">
    <location>
        <begin position="127"/>
        <end position="244"/>
    </location>
</feature>
<dbReference type="Gene3D" id="3.30.720.100">
    <property type="match status" value="1"/>
</dbReference>
<dbReference type="AlphaFoldDB" id="A0A562MF40"/>
<dbReference type="EMBL" id="VLKR01000018">
    <property type="protein sequence ID" value="TWI18151.1"/>
    <property type="molecule type" value="Genomic_DNA"/>
</dbReference>
<dbReference type="InterPro" id="IPR028973">
    <property type="entry name" value="PhnB-like"/>
</dbReference>
<dbReference type="RefSeq" id="WP_115046808.1">
    <property type="nucleotide sequence ID" value="NZ_DAMALA010000006.1"/>
</dbReference>
<dbReference type="CDD" id="cd06588">
    <property type="entry name" value="PhnB_like"/>
    <property type="match status" value="2"/>
</dbReference>
<accession>A0A562MF40</accession>
<dbReference type="GO" id="GO:0032259">
    <property type="term" value="P:methylation"/>
    <property type="evidence" value="ECO:0007669"/>
    <property type="project" value="UniProtKB-KW"/>
</dbReference>
<protein>
    <submittedName>
        <fullName evidence="2">Putative 3-demethylubiquinone-9 3-methyltransferase (Glyoxalase superfamily)</fullName>
    </submittedName>
</protein>
<dbReference type="Proteomes" id="UP000315908">
    <property type="component" value="Unassembled WGS sequence"/>
</dbReference>
<sequence>MMNNSIIPSIWFDQNAQEAFDLYCRIFPESHISNSSPIVIEAVLNGVKFIGINGGPIFKPNPSISFMAICESKEEIDRIWNSLSVGGNTLMPLNSYPWSPYYGWLADKFGVNWQLYLGKLSDTNQQAIVPTLMYCGEQQGNCEQALAFYAELFHDFRSNGIMKYTAGEYIGSIQHTQFLVRDFTLMAMDSGVPQTFTFNEGISLTILCKDQQEIDYFWNNITKKGKESMCGWCKDEFGVSWQIVPEQIATLLQRPEANEALMKMKKIIIEELIG</sequence>
<keyword evidence="2" id="KW-0808">Transferase</keyword>
<dbReference type="SUPFAM" id="SSF54593">
    <property type="entry name" value="Glyoxalase/Bleomycin resistance protein/Dihydroxybiphenyl dioxygenase"/>
    <property type="match status" value="2"/>
</dbReference>
<dbReference type="PANTHER" id="PTHR33990">
    <property type="entry name" value="PROTEIN YJDN-RELATED"/>
    <property type="match status" value="1"/>
</dbReference>